<feature type="domain" description="Major facilitator superfamily (MFS) profile" evidence="5">
    <location>
        <begin position="235"/>
        <end position="441"/>
    </location>
</feature>
<dbReference type="RefSeq" id="WP_046153932.1">
    <property type="nucleotide sequence ID" value="NZ_LAQU01000033.1"/>
</dbReference>
<proteinExistence type="predicted"/>
<feature type="transmembrane region" description="Helical" evidence="4">
    <location>
        <begin position="269"/>
        <end position="289"/>
    </location>
</feature>
<evidence type="ECO:0000313" key="6">
    <source>
        <dbReference type="EMBL" id="KKB61740.1"/>
    </source>
</evidence>
<feature type="transmembrane region" description="Helical" evidence="4">
    <location>
        <begin position="136"/>
        <end position="160"/>
    </location>
</feature>
<dbReference type="Pfam" id="PF07690">
    <property type="entry name" value="MFS_1"/>
    <property type="match status" value="1"/>
</dbReference>
<evidence type="ECO:0000256" key="3">
    <source>
        <dbReference type="ARBA" id="ARBA00023136"/>
    </source>
</evidence>
<gene>
    <name evidence="6" type="ORF">WM40_21525</name>
</gene>
<dbReference type="Proteomes" id="UP000033618">
    <property type="component" value="Unassembled WGS sequence"/>
</dbReference>
<dbReference type="PATRIC" id="fig|28092.6.peg.5068"/>
<protein>
    <recommendedName>
        <fullName evidence="5">Major facilitator superfamily (MFS) profile domain-containing protein</fullName>
    </recommendedName>
</protein>
<dbReference type="STRING" id="28092.WM40_21525"/>
<keyword evidence="3 4" id="KW-0472">Membrane</keyword>
<evidence type="ECO:0000259" key="5">
    <source>
        <dbReference type="PROSITE" id="PS50850"/>
    </source>
</evidence>
<evidence type="ECO:0000256" key="1">
    <source>
        <dbReference type="ARBA" id="ARBA00022692"/>
    </source>
</evidence>
<name>A0A0F5JVP8_9BURK</name>
<feature type="transmembrane region" description="Helical" evidence="4">
    <location>
        <begin position="325"/>
        <end position="347"/>
    </location>
</feature>
<feature type="transmembrane region" description="Helical" evidence="4">
    <location>
        <begin position="9"/>
        <end position="28"/>
    </location>
</feature>
<evidence type="ECO:0000313" key="7">
    <source>
        <dbReference type="Proteomes" id="UP000033618"/>
    </source>
</evidence>
<feature type="transmembrane region" description="Helical" evidence="4">
    <location>
        <begin position="103"/>
        <end position="129"/>
    </location>
</feature>
<dbReference type="OrthoDB" id="9796632at2"/>
<accession>A0A0F5JVP8</accession>
<keyword evidence="1 4" id="KW-0812">Transmembrane</keyword>
<dbReference type="Gene3D" id="1.20.1250.20">
    <property type="entry name" value="MFS general substrate transporter like domains"/>
    <property type="match status" value="2"/>
</dbReference>
<dbReference type="PANTHER" id="PTHR11360">
    <property type="entry name" value="MONOCARBOXYLATE TRANSPORTER"/>
    <property type="match status" value="1"/>
</dbReference>
<dbReference type="SUPFAM" id="SSF103473">
    <property type="entry name" value="MFS general substrate transporter"/>
    <property type="match status" value="1"/>
</dbReference>
<feature type="transmembrane region" description="Helical" evidence="4">
    <location>
        <begin position="166"/>
        <end position="189"/>
    </location>
</feature>
<dbReference type="InterPro" id="IPR020846">
    <property type="entry name" value="MFS_dom"/>
</dbReference>
<dbReference type="PANTHER" id="PTHR11360:SF284">
    <property type="entry name" value="EG:103B4.3 PROTEIN-RELATED"/>
    <property type="match status" value="1"/>
</dbReference>
<sequence length="441" mass="47314">MTTSLQSRWIVLGALSFMMCVSMALPIYGGSVLGTYMTANLHWERSTLGLLIAANMAANGLCAPFVAALTTRIGVRWCLIIGCILMAAAAIALGTLVTAPWQAALAFGAIGIAATFASVIPCQTAVAAWFGYRRAFALSVLYAAMGIGGFVFVWLVTWAIQGSGVGYRMGCWVFVGFAVLGLFVALIFVRDNPREEQFEAWENADREYHSTLKFPPPKEATGEAPRFREVLWSPALWAIYYSMFATTCGSAFVIAHAQAHLRDIGHSPVTAAATISIISAAMVAGNFGIGSIAQRIGPRRAYFGALALFALGLFTLIYAKGSLGLYGYAVFYGLGFGAAQVGPMVLLSTYWGVQVFPMLTALGLLIQTAGAAVSPIAAGIYFDRAGRYQPVIIVIVMMAVVAMVLLRLIGPPKSIKAAEGPAEEYYPPLEECMRQRCRWRA</sequence>
<dbReference type="InterPro" id="IPR050327">
    <property type="entry name" value="Proton-linked_MCT"/>
</dbReference>
<evidence type="ECO:0000256" key="4">
    <source>
        <dbReference type="SAM" id="Phobius"/>
    </source>
</evidence>
<feature type="transmembrane region" description="Helical" evidence="4">
    <location>
        <begin position="388"/>
        <end position="409"/>
    </location>
</feature>
<dbReference type="EMBL" id="LAQU01000033">
    <property type="protein sequence ID" value="KKB61740.1"/>
    <property type="molecule type" value="Genomic_DNA"/>
</dbReference>
<feature type="transmembrane region" description="Helical" evidence="4">
    <location>
        <begin position="48"/>
        <end position="70"/>
    </location>
</feature>
<keyword evidence="2 4" id="KW-1133">Transmembrane helix</keyword>
<reference evidence="6 7" key="1">
    <citation type="submission" date="2015-03" db="EMBL/GenBank/DDBJ databases">
        <title>Draft Genome Sequence of Burkholderia andropogonis type strain ICMP2807, isolated from Sorghum bicolor.</title>
        <authorList>
            <person name="Lopes-Santos L."/>
            <person name="Castro D.B."/>
            <person name="Ottoboni L.M."/>
            <person name="Park D."/>
            <person name="Weirc B.S."/>
            <person name="Destefano S.A."/>
        </authorList>
    </citation>
    <scope>NUCLEOTIDE SEQUENCE [LARGE SCALE GENOMIC DNA]</scope>
    <source>
        <strain evidence="6 7">ICMP2807</strain>
    </source>
</reference>
<dbReference type="AlphaFoldDB" id="A0A0F5JVP8"/>
<keyword evidence="7" id="KW-1185">Reference proteome</keyword>
<feature type="transmembrane region" description="Helical" evidence="4">
    <location>
        <begin position="235"/>
        <end position="257"/>
    </location>
</feature>
<organism evidence="6 7">
    <name type="scientific">Robbsia andropogonis</name>
    <dbReference type="NCBI Taxonomy" id="28092"/>
    <lineage>
        <taxon>Bacteria</taxon>
        <taxon>Pseudomonadati</taxon>
        <taxon>Pseudomonadota</taxon>
        <taxon>Betaproteobacteria</taxon>
        <taxon>Burkholderiales</taxon>
        <taxon>Burkholderiaceae</taxon>
        <taxon>Robbsia</taxon>
    </lineage>
</organism>
<dbReference type="InterPro" id="IPR011701">
    <property type="entry name" value="MFS"/>
</dbReference>
<dbReference type="PROSITE" id="PS50850">
    <property type="entry name" value="MFS"/>
    <property type="match status" value="1"/>
</dbReference>
<evidence type="ECO:0000256" key="2">
    <source>
        <dbReference type="ARBA" id="ARBA00022989"/>
    </source>
</evidence>
<dbReference type="InterPro" id="IPR036259">
    <property type="entry name" value="MFS_trans_sf"/>
</dbReference>
<comment type="caution">
    <text evidence="6">The sequence shown here is derived from an EMBL/GenBank/DDBJ whole genome shotgun (WGS) entry which is preliminary data.</text>
</comment>
<feature type="transmembrane region" description="Helical" evidence="4">
    <location>
        <begin position="359"/>
        <end position="382"/>
    </location>
</feature>
<feature type="transmembrane region" description="Helical" evidence="4">
    <location>
        <begin position="77"/>
        <end position="97"/>
    </location>
</feature>
<feature type="transmembrane region" description="Helical" evidence="4">
    <location>
        <begin position="301"/>
        <end position="319"/>
    </location>
</feature>
<dbReference type="GO" id="GO:0022857">
    <property type="term" value="F:transmembrane transporter activity"/>
    <property type="evidence" value="ECO:0007669"/>
    <property type="project" value="InterPro"/>
</dbReference>